<reference evidence="1 2" key="3">
    <citation type="journal article" date="2004" name="Nature">
        <title>Finishing the euchromatic sequence of the human genome.</title>
        <authorList>
            <consortium name="International Human Genome Sequencing Consortium"/>
        </authorList>
    </citation>
    <scope>NUCLEOTIDE SEQUENCE [LARGE SCALE GENOMIC DNA]</scope>
</reference>
<proteinExistence type="predicted"/>
<gene>
    <name evidence="1" type="primary">SH3BGRL2</name>
</gene>
<reference evidence="1 2" key="2">
    <citation type="journal article" date="2003" name="Nature">
        <title>The DNA sequence and analysis of human chromosome 6.</title>
        <authorList>
            <person name="Mungall A.J."/>
            <person name="Palmer S.A."/>
            <person name="Sims S.K."/>
            <person name="Edwards C.A."/>
            <person name="Ashurst J.L."/>
            <person name="Wilming L."/>
            <person name="Jones M.C."/>
            <person name="Horton R."/>
            <person name="Hunt S.E."/>
            <person name="Scott C.E."/>
            <person name="Gilbert J.G."/>
            <person name="Clamp M.E."/>
            <person name="Bethel G."/>
            <person name="Milne S."/>
            <person name="Ainscough R."/>
            <person name="Almeida J.P."/>
            <person name="Ambrose K.D."/>
            <person name="Andrews T.D."/>
            <person name="Ashwell R.I."/>
            <person name="Babbage A.K."/>
            <person name="Bagguley C.L."/>
            <person name="Bailey J."/>
            <person name="Banerjee R."/>
            <person name="Barker D.J."/>
            <person name="Barlow K.F."/>
            <person name="Bates K."/>
            <person name="Beare D.M."/>
            <person name="Beasley H."/>
            <person name="Beasley O."/>
            <person name="Bird C.P."/>
            <person name="Blakey S."/>
            <person name="Bray-Allen S."/>
            <person name="Brook J."/>
            <person name="Brown A.J."/>
            <person name="Brown J.Y."/>
            <person name="Burford D.C."/>
            <person name="Burrill W."/>
            <person name="Burton J."/>
            <person name="Carder C."/>
            <person name="Carter N.P."/>
            <person name="Chapman J.C."/>
            <person name="Clark S.Y."/>
            <person name="Clark G."/>
            <person name="Clee C.M."/>
            <person name="Clegg S."/>
            <person name="Cobley V."/>
            <person name="Collier R.E."/>
            <person name="Collins J.E."/>
            <person name="Colman L.K."/>
            <person name="Corby N.R."/>
            <person name="Coville G.J."/>
            <person name="Culley K.M."/>
            <person name="Dhami P."/>
            <person name="Davies J."/>
            <person name="Dunn M."/>
            <person name="Earthrowl M.E."/>
            <person name="Ellington A.E."/>
            <person name="Evans K.A."/>
            <person name="Faulkner L."/>
            <person name="Francis M.D."/>
            <person name="Frankish A."/>
            <person name="Frankland J."/>
            <person name="French L."/>
            <person name="Garner P."/>
            <person name="Garnett J."/>
            <person name="Ghori M.J."/>
            <person name="Gilby L.M."/>
            <person name="Gillson C.J."/>
            <person name="Glithero R.J."/>
            <person name="Grafham D.V."/>
            <person name="Grant M."/>
            <person name="Gribble S."/>
            <person name="Griffiths C."/>
            <person name="Griffiths M."/>
            <person name="Hall R."/>
            <person name="Halls K.S."/>
            <person name="Hammond S."/>
            <person name="Harley J.L."/>
            <person name="Hart E.A."/>
            <person name="Heath P.D."/>
            <person name="Heathcott R."/>
            <person name="Holmes S.J."/>
            <person name="Howden P.J."/>
            <person name="Howe K.L."/>
            <person name="Howell G.R."/>
            <person name="Huckle E."/>
            <person name="Humphray S.J."/>
            <person name="Humphries M.D."/>
            <person name="Hunt A.R."/>
            <person name="Johnson C.M."/>
            <person name="Joy A.A."/>
            <person name="Kay M."/>
            <person name="Keenan S.J."/>
            <person name="Kimberley A.M."/>
            <person name="King A."/>
            <person name="Laird G.K."/>
            <person name="Langford C."/>
            <person name="Lawlor S."/>
            <person name="Leongamornlert D.A."/>
            <person name="Leversha M."/>
            <person name="Lloyd C.R."/>
            <person name="Lloyd D.M."/>
            <person name="Loveland J.E."/>
            <person name="Lovell J."/>
            <person name="Martin S."/>
            <person name="Mashreghi-Mohammadi M."/>
            <person name="Maslen G.L."/>
            <person name="Matthews L."/>
            <person name="McCann O.T."/>
            <person name="McLaren S.J."/>
            <person name="McLay K."/>
            <person name="McMurray A."/>
            <person name="Moore M.J."/>
            <person name="Mullikin J.C."/>
            <person name="Niblett D."/>
            <person name="Nickerson T."/>
            <person name="Novik K.L."/>
            <person name="Oliver K."/>
            <person name="Overton-Larty E.K."/>
            <person name="Parker A."/>
            <person name="Patel R."/>
            <person name="Pearce A.V."/>
            <person name="Peck A.I."/>
            <person name="Phillimore B."/>
            <person name="Phillips S."/>
            <person name="Plumb R.W."/>
            <person name="Porter K.M."/>
            <person name="Ramsey Y."/>
            <person name="Ranby S.A."/>
            <person name="Rice C.M."/>
            <person name="Ross M.T."/>
            <person name="Searle S.M."/>
            <person name="Sehra H.K."/>
            <person name="Sheridan E."/>
            <person name="Skuce C.D."/>
            <person name="Smith S."/>
            <person name="Smith M."/>
            <person name="Spraggon L."/>
            <person name="Squares S.L."/>
            <person name="Steward C.A."/>
            <person name="Sycamore N."/>
            <person name="Tamlyn-Hall G."/>
            <person name="Tester J."/>
            <person name="Theaker A.J."/>
            <person name="Thomas D.W."/>
            <person name="Thorpe A."/>
            <person name="Tracey A."/>
            <person name="Tromans A."/>
            <person name="Tubby B."/>
            <person name="Wall M."/>
            <person name="Wallis J.M."/>
            <person name="West A.P."/>
            <person name="White S.S."/>
            <person name="Whitehead S.L."/>
            <person name="Whittaker H."/>
            <person name="Wild A."/>
            <person name="Willey D.J."/>
            <person name="Wilmer T.E."/>
            <person name="Wood J.M."/>
            <person name="Wray P.W."/>
            <person name="Wyatt J.C."/>
            <person name="Young L."/>
            <person name="Younger R.M."/>
            <person name="Bentley D.R."/>
            <person name="Coulson A."/>
            <person name="Durbin R."/>
            <person name="Hubbard T."/>
            <person name="Sulston J.E."/>
            <person name="Dunham I."/>
            <person name="Rogers J."/>
            <person name="Beck S."/>
        </authorList>
    </citation>
    <scope>NUCLEOTIDE SEQUENCE [LARGE SCALE GENOMIC DNA]</scope>
</reference>
<evidence type="ECO:0000313" key="2">
    <source>
        <dbReference type="Proteomes" id="UP000005640"/>
    </source>
</evidence>
<reference evidence="1" key="5">
    <citation type="submission" date="2025-09" db="UniProtKB">
        <authorList>
            <consortium name="Ensembl"/>
        </authorList>
    </citation>
    <scope>IDENTIFICATION</scope>
</reference>
<reference evidence="1" key="4">
    <citation type="submission" date="2025-08" db="UniProtKB">
        <authorList>
            <consortium name="Ensembl"/>
        </authorList>
    </citation>
    <scope>IDENTIFICATION</scope>
</reference>
<dbReference type="Proteomes" id="UP000005640">
    <property type="component" value="Chromosome 6"/>
</dbReference>
<accession>A0ABB0MV89</accession>
<dbReference type="HGNC" id="HGNC:15567">
    <property type="gene designation" value="SH3BGRL2"/>
</dbReference>
<protein>
    <submittedName>
        <fullName evidence="1">SH3 domain binding glutamate rich protein like 2</fullName>
    </submittedName>
</protein>
<dbReference type="EMBL" id="AL035700">
    <property type="status" value="NOT_ANNOTATED_CDS"/>
    <property type="molecule type" value="Genomic_DNA"/>
</dbReference>
<dbReference type="Ensembl" id="ENST00000607718.2">
    <property type="protein sequence ID" value="ENSP00000520676.1"/>
    <property type="gene ID" value="ENSG00000198478.10"/>
</dbReference>
<dbReference type="OpenTargets" id="ENSG00000198478"/>
<dbReference type="PRINTS" id="PR02045">
    <property type="entry name" value="F138DOMAIN"/>
</dbReference>
<dbReference type="EMBL" id="AL451064">
    <property type="status" value="NOT_ANNOTATED_CDS"/>
    <property type="molecule type" value="Genomic_DNA"/>
</dbReference>
<dbReference type="EMBL" id="AL391840">
    <property type="status" value="NOT_ANNOTATED_CDS"/>
    <property type="molecule type" value="Genomic_DNA"/>
</dbReference>
<dbReference type="AlphaFoldDB" id="A0ABB0MV89"/>
<organism evidence="1 2">
    <name type="scientific">Homo sapiens</name>
    <name type="common">Human</name>
    <dbReference type="NCBI Taxonomy" id="9606"/>
    <lineage>
        <taxon>Eukaryota</taxon>
        <taxon>Metazoa</taxon>
        <taxon>Chordata</taxon>
        <taxon>Craniata</taxon>
        <taxon>Vertebrata</taxon>
        <taxon>Euteleostomi</taxon>
        <taxon>Mammalia</taxon>
        <taxon>Eutheria</taxon>
        <taxon>Euarchontoglires</taxon>
        <taxon>Primates</taxon>
        <taxon>Haplorrhini</taxon>
        <taxon>Catarrhini</taxon>
        <taxon>Hominidae</taxon>
        <taxon>Homo</taxon>
    </lineage>
</organism>
<dbReference type="GeneTree" id="ENSGT00940000159157"/>
<name>A0ABB0MV89_HUMAN</name>
<sequence length="98" mass="10867">MADSGGCGERQIRIAEGELRMKPPFIQHSECSRQCNLIPSSFMTPDRVLLLLPRLECNGVISAHHNLRPLNSRDSPASASQVAGITGMRHHTLLILYF</sequence>
<dbReference type="PANTHER" id="PTHR12138:SF162">
    <property type="entry name" value="CHROMOSOME UNDETERMINED SCAFFOLD_275, WHOLE GENOME SHOTGUN SEQUENCE"/>
    <property type="match status" value="1"/>
</dbReference>
<evidence type="ECO:0000313" key="1">
    <source>
        <dbReference type="Ensembl" id="ENSP00000520676.1"/>
    </source>
</evidence>
<dbReference type="Ensembl" id="ENST00000607718.2">
    <property type="protein sequence ID" value="ENSP00000520676.1"/>
    <property type="gene ID" value="ENSG00000198478.9"/>
</dbReference>
<reference evidence="1 2" key="1">
    <citation type="journal article" date="2001" name="Nature">
        <title>Initial sequencing and analysis of the human genome.</title>
        <authorList>
            <consortium name="International Human Genome Sequencing Consortium"/>
            <person name="Lander E.S."/>
            <person name="Linton L.M."/>
            <person name="Birren B."/>
            <person name="Nusbaum C."/>
            <person name="Zody M.C."/>
            <person name="Baldwin J."/>
            <person name="Devon K."/>
            <person name="Dewar K."/>
            <person name="Doyle M."/>
            <person name="FitzHugh W."/>
            <person name="Funke R."/>
            <person name="Gage D."/>
            <person name="Harris K."/>
            <person name="Heaford A."/>
            <person name="Howland J."/>
            <person name="Kann L."/>
            <person name="Lehoczky J."/>
            <person name="LeVine R."/>
            <person name="McEwan P."/>
            <person name="McKernan K."/>
            <person name="Meldrim J."/>
            <person name="Mesirov J.P."/>
            <person name="Miranda C."/>
            <person name="Morris W."/>
            <person name="Naylor J."/>
            <person name="Raymond C."/>
            <person name="Rosetti M."/>
            <person name="Santos R."/>
            <person name="Sheridan A."/>
            <person name="Sougnez C."/>
            <person name="Stange-Thomann N."/>
            <person name="Stojanovic N."/>
            <person name="Subramanian A."/>
            <person name="Wyman D."/>
            <person name="Rogers J."/>
            <person name="Sulston J."/>
            <person name="Ainscough R."/>
            <person name="Beck S."/>
            <person name="Bentley D."/>
            <person name="Burton J."/>
            <person name="Clee C."/>
            <person name="Carter N."/>
            <person name="Coulson A."/>
            <person name="Deadman R."/>
            <person name="Deloukas P."/>
            <person name="Dunham A."/>
            <person name="Dunham I."/>
            <person name="Durbin R."/>
            <person name="French L."/>
            <person name="Grafham D."/>
            <person name="Gregory S."/>
            <person name="Hubbard T."/>
            <person name="Humphray S."/>
            <person name="Hunt A."/>
            <person name="Jones M."/>
            <person name="Lloyd C."/>
            <person name="McMurray A."/>
            <person name="Matthews L."/>
            <person name="Mercer S."/>
            <person name="Milne S."/>
            <person name="Mullikin J.C."/>
            <person name="Mungall A."/>
            <person name="Plumb R."/>
            <person name="Ross M."/>
            <person name="Shownkeen R."/>
            <person name="Sims S."/>
            <person name="Waterston R.H."/>
            <person name="Wilson R.K."/>
            <person name="Hillier L.W."/>
            <person name="McPherson J.D."/>
            <person name="Marra M.A."/>
            <person name="Mardis E.R."/>
            <person name="Fulton L.A."/>
            <person name="Chinwalla A.T."/>
            <person name="Pepin K.H."/>
            <person name="Gish W.R."/>
            <person name="Chissoe S.L."/>
            <person name="Wendl M.C."/>
            <person name="Delehaunty K.D."/>
            <person name="Miner T.L."/>
            <person name="Delehaunty A."/>
            <person name="Kramer J.B."/>
            <person name="Cook L.L."/>
            <person name="Fulton R.S."/>
            <person name="Johnson D.L."/>
            <person name="Minx P.J."/>
            <person name="Clifton S.W."/>
            <person name="Hawkins T."/>
            <person name="Branscomb E."/>
            <person name="Predki P."/>
            <person name="Richardson P."/>
            <person name="Wenning S."/>
            <person name="Slezak T."/>
            <person name="Doggett N."/>
            <person name="Cheng J.F."/>
            <person name="Olsen A."/>
            <person name="Lucas S."/>
            <person name="Elkin C."/>
            <person name="Uberbacher E."/>
            <person name="Frazier M."/>
            <person name="Gibbs R.A."/>
            <person name="Muzny D.M."/>
            <person name="Scherer S.E."/>
            <person name="Bouck J.B."/>
            <person name="Sodergren E.J."/>
            <person name="Worley K.C."/>
            <person name="Rives C.M."/>
            <person name="Gorrell J.H."/>
            <person name="Metzker M.L."/>
            <person name="Naylor S.L."/>
            <person name="Kucherlapati R.S."/>
            <person name="Nelson D.L."/>
            <person name="Weinstock G.M."/>
            <person name="Sakaki Y."/>
            <person name="Fujiyama A."/>
            <person name="Hattori M."/>
            <person name="Yada T."/>
            <person name="Toyoda A."/>
            <person name="Itoh T."/>
            <person name="Kawagoe C."/>
            <person name="Watanabe H."/>
            <person name="Totoki Y."/>
            <person name="Taylor T."/>
            <person name="Weissenbach J."/>
            <person name="Heilig R."/>
            <person name="Saurin W."/>
            <person name="Artiguenave F."/>
            <person name="Brottier P."/>
            <person name="Bruls T."/>
            <person name="Pelletier E."/>
            <person name="Robert C."/>
            <person name="Wincker P."/>
            <person name="Smith D.R."/>
            <person name="Doucette-Stamm L."/>
            <person name="Rubenfield M."/>
            <person name="Weinstock K."/>
            <person name="Lee H.M."/>
            <person name="Dubois J."/>
            <person name="Rosenthal A."/>
            <person name="Platzer M."/>
            <person name="Nyakatura G."/>
            <person name="Taudien S."/>
            <person name="Rump A."/>
            <person name="Yang H."/>
            <person name="Yu J."/>
            <person name="Wang J."/>
            <person name="Huang G."/>
            <person name="Gu J."/>
            <person name="Hood L."/>
            <person name="Rowen L."/>
            <person name="Madan A."/>
            <person name="Qin S."/>
            <person name="Davis R.W."/>
            <person name="Federspiel N.A."/>
            <person name="Abola A.P."/>
            <person name="Proctor M.J."/>
            <person name="Myers R.M."/>
            <person name="Schmutz J."/>
            <person name="Dickson M."/>
            <person name="Grimwood J."/>
            <person name="Cox D.R."/>
            <person name="Olson M.V."/>
            <person name="Kaul R."/>
            <person name="Raymond C."/>
            <person name="Shimizu N."/>
            <person name="Kawasaki K."/>
            <person name="Minoshima S."/>
            <person name="Evans G.A."/>
            <person name="Athanasiou M."/>
            <person name="Schultz R."/>
            <person name="Roe B.A."/>
            <person name="Chen F."/>
            <person name="Pan H."/>
            <person name="Ramser J."/>
            <person name="Lehrach H."/>
            <person name="Reinhardt R."/>
            <person name="McCombie W.R."/>
            <person name="de la Bastide M."/>
            <person name="Dedhia N."/>
            <person name="Blocker H."/>
            <person name="Hornischer K."/>
            <person name="Nordsiek G."/>
            <person name="Agarwala R."/>
            <person name="Aravind L."/>
            <person name="Bailey J.A."/>
            <person name="Bateman A."/>
            <person name="Batzoglou S."/>
            <person name="Birney E."/>
            <person name="Bork P."/>
            <person name="Brown D.G."/>
            <person name="Burge C.B."/>
            <person name="Cerutti L."/>
            <person name="Chen H.C."/>
            <person name="Church D."/>
            <person name="Clamp M."/>
            <person name="Copley R.R."/>
            <person name="Doerks T."/>
            <person name="Eddy S.R."/>
            <person name="Eichler E.E."/>
            <person name="Furey T.S."/>
            <person name="Galagan J."/>
            <person name="Gilbert J.G."/>
            <person name="Harmon C."/>
            <person name="Hayashizaki Y."/>
            <person name="Haussler D."/>
            <person name="Hermjakob H."/>
            <person name="Hokamp K."/>
            <person name="Jang W."/>
            <person name="Johnson L.S."/>
            <person name="Jones T.A."/>
            <person name="Kasif S."/>
            <person name="Kaspryzk A."/>
            <person name="Kennedy S."/>
            <person name="Kent W.J."/>
            <person name="Kitts P."/>
            <person name="Koonin E.V."/>
            <person name="Korf I."/>
            <person name="Kulp D."/>
            <person name="Lancet D."/>
            <person name="Lowe T.M."/>
            <person name="McLysaght A."/>
            <person name="Mikkelsen T."/>
            <person name="Moran J.V."/>
            <person name="Mulder N."/>
            <person name="Pollara V.J."/>
            <person name="Ponting C.P."/>
            <person name="Schuler G."/>
            <person name="Schultz J."/>
            <person name="Slater G."/>
            <person name="Smit A.F."/>
            <person name="Stupka E."/>
            <person name="Szustakowski J."/>
            <person name="Thierry-Mieg D."/>
            <person name="Thierry-Mieg J."/>
            <person name="Wagner L."/>
            <person name="Wallis J."/>
            <person name="Wheeler R."/>
            <person name="Williams A."/>
            <person name="Wolf Y.I."/>
            <person name="Wolfe K.H."/>
            <person name="Yang S.P."/>
            <person name="Yeh R.F."/>
            <person name="Collins F."/>
            <person name="Guyer M.S."/>
            <person name="Peterson J."/>
            <person name="Felsenfeld A."/>
            <person name="Wetterstrand K.A."/>
            <person name="Patrinos A."/>
            <person name="Morgan M.J."/>
            <person name="de Jong P."/>
            <person name="Catanese J.J."/>
            <person name="Osoegawa K."/>
            <person name="Shizuya H."/>
            <person name="Choi S."/>
            <person name="Chen Y.J."/>
        </authorList>
    </citation>
    <scope>NUCLEOTIDE SEQUENCE [LARGE SCALE GENOMIC DNA]</scope>
</reference>
<dbReference type="PANTHER" id="PTHR12138">
    <property type="entry name" value="PRIMATE-EXPANDED PROTEIN FAMILY"/>
    <property type="match status" value="1"/>
</dbReference>
<keyword evidence="2" id="KW-1185">Reference proteome</keyword>